<sequence length="81" mass="9735">KINNMRWARITNKIRRSWCVREKLIVVYYFECIKNVRKTAKEFGIEPKQVHALPHALSLHPGRSAQYPILEEKLFNWVKEL</sequence>
<gene>
    <name evidence="1" type="ORF">RPERSI_LOCUS26862</name>
</gene>
<evidence type="ECO:0000313" key="1">
    <source>
        <dbReference type="EMBL" id="CAG8826970.1"/>
    </source>
</evidence>
<keyword evidence="2" id="KW-1185">Reference proteome</keyword>
<feature type="non-terminal residue" evidence="1">
    <location>
        <position position="1"/>
    </location>
</feature>
<protein>
    <submittedName>
        <fullName evidence="1">21077_t:CDS:1</fullName>
    </submittedName>
</protein>
<comment type="caution">
    <text evidence="1">The sequence shown here is derived from an EMBL/GenBank/DDBJ whole genome shotgun (WGS) entry which is preliminary data.</text>
</comment>
<accession>A0ACA9S5N9</accession>
<proteinExistence type="predicted"/>
<dbReference type="Proteomes" id="UP000789920">
    <property type="component" value="Unassembled WGS sequence"/>
</dbReference>
<evidence type="ECO:0000313" key="2">
    <source>
        <dbReference type="Proteomes" id="UP000789920"/>
    </source>
</evidence>
<reference evidence="1" key="1">
    <citation type="submission" date="2021-06" db="EMBL/GenBank/DDBJ databases">
        <authorList>
            <person name="Kallberg Y."/>
            <person name="Tangrot J."/>
            <person name="Rosling A."/>
        </authorList>
    </citation>
    <scope>NUCLEOTIDE SEQUENCE</scope>
    <source>
        <strain evidence="1">MA461A</strain>
    </source>
</reference>
<dbReference type="EMBL" id="CAJVQC010093078">
    <property type="protein sequence ID" value="CAG8826970.1"/>
    <property type="molecule type" value="Genomic_DNA"/>
</dbReference>
<feature type="non-terminal residue" evidence="1">
    <location>
        <position position="81"/>
    </location>
</feature>
<organism evidence="1 2">
    <name type="scientific">Racocetra persica</name>
    <dbReference type="NCBI Taxonomy" id="160502"/>
    <lineage>
        <taxon>Eukaryota</taxon>
        <taxon>Fungi</taxon>
        <taxon>Fungi incertae sedis</taxon>
        <taxon>Mucoromycota</taxon>
        <taxon>Glomeromycotina</taxon>
        <taxon>Glomeromycetes</taxon>
        <taxon>Diversisporales</taxon>
        <taxon>Gigasporaceae</taxon>
        <taxon>Racocetra</taxon>
    </lineage>
</organism>
<name>A0ACA9S5N9_9GLOM</name>